<protein>
    <submittedName>
        <fullName evidence="1">Uncharacterized protein</fullName>
    </submittedName>
</protein>
<reference evidence="1 2" key="1">
    <citation type="submission" date="2015-05" db="EMBL/GenBank/DDBJ databases">
        <authorList>
            <person name="Tang B."/>
            <person name="Yu Y."/>
        </authorList>
    </citation>
    <scope>NUCLEOTIDE SEQUENCE [LARGE SCALE GENOMIC DNA]</scope>
    <source>
        <strain evidence="1 2">DSM 7029</strain>
    </source>
</reference>
<accession>A0A0G3BI64</accession>
<dbReference type="EMBL" id="CP011371">
    <property type="protein sequence ID" value="AKJ27056.1"/>
    <property type="molecule type" value="Genomic_DNA"/>
</dbReference>
<organism evidence="1 2">
    <name type="scientific">Caldimonas brevitalea</name>
    <dbReference type="NCBI Taxonomy" id="413882"/>
    <lineage>
        <taxon>Bacteria</taxon>
        <taxon>Pseudomonadati</taxon>
        <taxon>Pseudomonadota</taxon>
        <taxon>Betaproteobacteria</taxon>
        <taxon>Burkholderiales</taxon>
        <taxon>Sphaerotilaceae</taxon>
        <taxon>Caldimonas</taxon>
    </lineage>
</organism>
<sequence>MRCPTCSLPLVRSLRALAPASHQSVMFCPKCRAEVHGEVVEGVAVEVEPIFYLLVPLPERISVQQVQALRLVSKELAEQTASQALATIRAKRQLDIGPFYLKAEMDNAQACLRRSGLASIPRF</sequence>
<dbReference type="Proteomes" id="UP000035352">
    <property type="component" value="Chromosome"/>
</dbReference>
<evidence type="ECO:0000313" key="2">
    <source>
        <dbReference type="Proteomes" id="UP000035352"/>
    </source>
</evidence>
<proteinExistence type="predicted"/>
<dbReference type="KEGG" id="pbh:AAW51_0365"/>
<keyword evidence="2" id="KW-1185">Reference proteome</keyword>
<dbReference type="AlphaFoldDB" id="A0A0G3BI64"/>
<evidence type="ECO:0000313" key="1">
    <source>
        <dbReference type="EMBL" id="AKJ27056.1"/>
    </source>
</evidence>
<name>A0A0G3BI64_9BURK</name>
<gene>
    <name evidence="1" type="ORF">AAW51_0365</name>
</gene>